<dbReference type="AlphaFoldDB" id="A0A845FGR3"/>
<dbReference type="GO" id="GO:0006355">
    <property type="term" value="P:regulation of DNA-templated transcription"/>
    <property type="evidence" value="ECO:0007669"/>
    <property type="project" value="InterPro"/>
</dbReference>
<protein>
    <submittedName>
        <fullName evidence="5">DNA-binding response regulator</fullName>
    </submittedName>
</protein>
<evidence type="ECO:0000313" key="6">
    <source>
        <dbReference type="Proteomes" id="UP000450457"/>
    </source>
</evidence>
<dbReference type="Pfam" id="PF00196">
    <property type="entry name" value="GerE"/>
    <property type="match status" value="1"/>
</dbReference>
<dbReference type="OrthoDB" id="2970393at2"/>
<dbReference type="InterPro" id="IPR036388">
    <property type="entry name" value="WH-like_DNA-bd_sf"/>
</dbReference>
<reference evidence="5 6" key="1">
    <citation type="submission" date="2019-11" db="EMBL/GenBank/DDBJ databases">
        <title>Genome sequences of 17 halophilic strains isolated from different environments.</title>
        <authorList>
            <person name="Furrow R.E."/>
        </authorList>
    </citation>
    <scope>NUCLEOTIDE SEQUENCE [LARGE SCALE GENOMIC DNA]</scope>
    <source>
        <strain evidence="5 6">SL-4</strain>
    </source>
</reference>
<dbReference type="PROSITE" id="PS50043">
    <property type="entry name" value="HTH_LUXR_2"/>
    <property type="match status" value="1"/>
</dbReference>
<dbReference type="GO" id="GO:0003677">
    <property type="term" value="F:DNA binding"/>
    <property type="evidence" value="ECO:0007669"/>
    <property type="project" value="UniProtKB-KW"/>
</dbReference>
<keyword evidence="3" id="KW-0472">Membrane</keyword>
<evidence type="ECO:0000256" key="1">
    <source>
        <dbReference type="ARBA" id="ARBA00023015"/>
    </source>
</evidence>
<dbReference type="InterPro" id="IPR000792">
    <property type="entry name" value="Tscrpt_reg_LuxR_C"/>
</dbReference>
<keyword evidence="2" id="KW-0804">Transcription</keyword>
<accession>A0A845FGR3</accession>
<comment type="caution">
    <text evidence="5">The sequence shown here is derived from an EMBL/GenBank/DDBJ whole genome shotgun (WGS) entry which is preliminary data.</text>
</comment>
<dbReference type="InterPro" id="IPR016032">
    <property type="entry name" value="Sig_transdc_resp-reg_C-effctor"/>
</dbReference>
<name>A0A845FGR3_9BACI</name>
<keyword evidence="3" id="KW-1133">Transmembrane helix</keyword>
<dbReference type="Proteomes" id="UP000450457">
    <property type="component" value="Unassembled WGS sequence"/>
</dbReference>
<keyword evidence="5" id="KW-0238">DNA-binding</keyword>
<keyword evidence="3" id="KW-0812">Transmembrane</keyword>
<gene>
    <name evidence="5" type="ORF">GLW00_19740</name>
</gene>
<dbReference type="SMART" id="SM00421">
    <property type="entry name" value="HTH_LUXR"/>
    <property type="match status" value="1"/>
</dbReference>
<proteinExistence type="predicted"/>
<dbReference type="EMBL" id="WMFA01000017">
    <property type="protein sequence ID" value="MYL73051.1"/>
    <property type="molecule type" value="Genomic_DNA"/>
</dbReference>
<evidence type="ECO:0000313" key="5">
    <source>
        <dbReference type="EMBL" id="MYL73051.1"/>
    </source>
</evidence>
<keyword evidence="1" id="KW-0805">Transcription regulation</keyword>
<dbReference type="SUPFAM" id="SSF46894">
    <property type="entry name" value="C-terminal effector domain of the bipartite response regulators"/>
    <property type="match status" value="1"/>
</dbReference>
<evidence type="ECO:0000256" key="3">
    <source>
        <dbReference type="SAM" id="Phobius"/>
    </source>
</evidence>
<dbReference type="Gene3D" id="1.10.10.10">
    <property type="entry name" value="Winged helix-like DNA-binding domain superfamily/Winged helix DNA-binding domain"/>
    <property type="match status" value="1"/>
</dbReference>
<feature type="transmembrane region" description="Helical" evidence="3">
    <location>
        <begin position="41"/>
        <end position="63"/>
    </location>
</feature>
<organism evidence="5 6">
    <name type="scientific">Halobacillus litoralis</name>
    <dbReference type="NCBI Taxonomy" id="45668"/>
    <lineage>
        <taxon>Bacteria</taxon>
        <taxon>Bacillati</taxon>
        <taxon>Bacillota</taxon>
        <taxon>Bacilli</taxon>
        <taxon>Bacillales</taxon>
        <taxon>Bacillaceae</taxon>
        <taxon>Halobacillus</taxon>
    </lineage>
</organism>
<evidence type="ECO:0000256" key="2">
    <source>
        <dbReference type="ARBA" id="ARBA00023163"/>
    </source>
</evidence>
<sequence length="72" mass="8226">MKVTSLEKEIIELIAHEVPNKEIAKILCYSQRNIEHQISKLFYKFGVQTRVGLIIATISMGLLDLSKIKKVI</sequence>
<feature type="domain" description="HTH luxR-type" evidence="4">
    <location>
        <begin position="1"/>
        <end position="61"/>
    </location>
</feature>
<evidence type="ECO:0000259" key="4">
    <source>
        <dbReference type="PROSITE" id="PS50043"/>
    </source>
</evidence>